<evidence type="ECO:0000313" key="3">
    <source>
        <dbReference type="Proteomes" id="UP000552038"/>
    </source>
</evidence>
<dbReference type="EMBL" id="JABFOR010000061">
    <property type="protein sequence ID" value="NOJ73864.1"/>
    <property type="molecule type" value="Genomic_DNA"/>
</dbReference>
<organism evidence="2 3">
    <name type="scientific">Paenibacillus alvei</name>
    <name type="common">Bacillus alvei</name>
    <dbReference type="NCBI Taxonomy" id="44250"/>
    <lineage>
        <taxon>Bacteria</taxon>
        <taxon>Bacillati</taxon>
        <taxon>Bacillota</taxon>
        <taxon>Bacilli</taxon>
        <taxon>Bacillales</taxon>
        <taxon>Paenibacillaceae</taxon>
        <taxon>Paenibacillus</taxon>
    </lineage>
</organism>
<sequence length="63" mass="6562">MKNTMKVTIATLCSILLLGSMSAAVQAASSQSINSITLKTAAAKAPTDAEKKKLIEAEKARIV</sequence>
<comment type="caution">
    <text evidence="2">The sequence shown here is derived from an EMBL/GenBank/DDBJ whole genome shotgun (WGS) entry which is preliminary data.</text>
</comment>
<proteinExistence type="predicted"/>
<name>A0AAP7A1E7_PAEAL</name>
<gene>
    <name evidence="2" type="ORF">HMI46_25455</name>
</gene>
<evidence type="ECO:0000313" key="2">
    <source>
        <dbReference type="EMBL" id="NOJ73864.1"/>
    </source>
</evidence>
<feature type="chain" id="PRO_5042909759" evidence="1">
    <location>
        <begin position="28"/>
        <end position="63"/>
    </location>
</feature>
<dbReference type="Proteomes" id="UP000552038">
    <property type="component" value="Unassembled WGS sequence"/>
</dbReference>
<reference evidence="2 3" key="1">
    <citation type="submission" date="2020-05" db="EMBL/GenBank/DDBJ databases">
        <title>Whole genome sequencing and identification of novel metabolites from Paenibacillus alvei strain JR949.</title>
        <authorList>
            <person name="Rajendhran J."/>
            <person name="Sree Pranav P."/>
            <person name="Mahalakshmi B."/>
            <person name="Karthikeyan R."/>
        </authorList>
    </citation>
    <scope>NUCLEOTIDE SEQUENCE [LARGE SCALE GENOMIC DNA]</scope>
    <source>
        <strain evidence="2 3">JR949</strain>
    </source>
</reference>
<feature type="signal peptide" evidence="1">
    <location>
        <begin position="1"/>
        <end position="27"/>
    </location>
</feature>
<accession>A0AAP7A1E7</accession>
<feature type="non-terminal residue" evidence="2">
    <location>
        <position position="63"/>
    </location>
</feature>
<dbReference type="AlphaFoldDB" id="A0AAP7A1E7"/>
<keyword evidence="1" id="KW-0732">Signal</keyword>
<protein>
    <submittedName>
        <fullName evidence="2">Uncharacterized protein</fullName>
    </submittedName>
</protein>
<evidence type="ECO:0000256" key="1">
    <source>
        <dbReference type="SAM" id="SignalP"/>
    </source>
</evidence>